<sequence>MRGLVAASERHQVAIYLLAIVAAGLTGLLLPGAAALDVAIEPVLGLLLFATFLGVPFGALGPALRDGRFLLALLVLNFVLVPVVVGLLSRFVAAERAVLVGVLLVLLAPCIDYVIVFAGLAGAAAERLIAAAPLLMLAQAALLPAYLWLFVGPDVADVVAAGPFLRALLVLIVLPLAAAVLVQRAARRGRAGRVVVDVAAAAMVPLMAATLAVVVASQVPGIADGRLTTLLAVVPVYVAFLVVMAPLGALTARVAGVDAPAARALVFSGATRNSLVVLPLALALPEAYAIAALVVVTQTLVELVGMVVYVRLVPRLVPLTQPLTQP</sequence>
<reference evidence="1" key="1">
    <citation type="submission" date="2023-08" db="EMBL/GenBank/DDBJ databases">
        <title>Functional and genomic diversity of the sorghum phyllosphere microbiome.</title>
        <authorList>
            <person name="Shade A."/>
        </authorList>
    </citation>
    <scope>NUCLEOTIDE SEQUENCE</scope>
    <source>
        <strain evidence="1">SORGH_AS_0885</strain>
    </source>
</reference>
<dbReference type="Proteomes" id="UP001261666">
    <property type="component" value="Unassembled WGS sequence"/>
</dbReference>
<organism evidence="1 2">
    <name type="scientific">Nocardioides zeae</name>
    <dbReference type="NCBI Taxonomy" id="1457234"/>
    <lineage>
        <taxon>Bacteria</taxon>
        <taxon>Bacillati</taxon>
        <taxon>Actinomycetota</taxon>
        <taxon>Actinomycetes</taxon>
        <taxon>Propionibacteriales</taxon>
        <taxon>Nocardioidaceae</taxon>
        <taxon>Nocardioides</taxon>
    </lineage>
</organism>
<keyword evidence="2" id="KW-1185">Reference proteome</keyword>
<dbReference type="EMBL" id="JAVIZJ010000020">
    <property type="protein sequence ID" value="MDR6212221.1"/>
    <property type="molecule type" value="Genomic_DNA"/>
</dbReference>
<evidence type="ECO:0000313" key="1">
    <source>
        <dbReference type="EMBL" id="MDR6212221.1"/>
    </source>
</evidence>
<protein>
    <submittedName>
        <fullName evidence="1">ACR3 family arsenite transporter</fullName>
    </submittedName>
</protein>
<name>A0ACC6INB2_9ACTN</name>
<evidence type="ECO:0000313" key="2">
    <source>
        <dbReference type="Proteomes" id="UP001261666"/>
    </source>
</evidence>
<comment type="caution">
    <text evidence="1">The sequence shown here is derived from an EMBL/GenBank/DDBJ whole genome shotgun (WGS) entry which is preliminary data.</text>
</comment>
<proteinExistence type="predicted"/>
<gene>
    <name evidence="1" type="ORF">QE364_003955</name>
</gene>
<accession>A0ACC6INB2</accession>